<keyword evidence="4 11" id="KW-0347">Helicase</keyword>
<dbReference type="PANTHER" id="PTHR47964:SF1">
    <property type="entry name" value="ATP-DEPENDENT DNA HELICASE HOMOLOG RECG, CHLOROPLASTIC"/>
    <property type="match status" value="1"/>
</dbReference>
<dbReference type="PROSITE" id="PS51192">
    <property type="entry name" value="HELICASE_ATP_BIND_1"/>
    <property type="match status" value="1"/>
</dbReference>
<dbReference type="EMBL" id="JAVRHS010000009">
    <property type="protein sequence ID" value="MDT0576689.1"/>
    <property type="molecule type" value="Genomic_DNA"/>
</dbReference>
<dbReference type="SMART" id="SM00487">
    <property type="entry name" value="DEXDc"/>
    <property type="match status" value="1"/>
</dbReference>
<accession>A0ABU2ZM86</accession>
<keyword evidence="3 11" id="KW-0378">Hydrolase</keyword>
<keyword evidence="1" id="KW-0547">Nucleotide-binding</keyword>
<dbReference type="Gene3D" id="3.40.50.300">
    <property type="entry name" value="P-loop containing nucleotide triphosphate hydrolases"/>
    <property type="match status" value="2"/>
</dbReference>
<dbReference type="CDD" id="cd17992">
    <property type="entry name" value="DEXHc_RecG"/>
    <property type="match status" value="1"/>
</dbReference>
<dbReference type="InterPro" id="IPR014001">
    <property type="entry name" value="Helicase_ATP-bd"/>
</dbReference>
<feature type="domain" description="Helicase ATP-binding" evidence="9">
    <location>
        <begin position="288"/>
        <end position="450"/>
    </location>
</feature>
<dbReference type="InterPro" id="IPR027417">
    <property type="entry name" value="P-loop_NTPase"/>
</dbReference>
<dbReference type="InterPro" id="IPR011545">
    <property type="entry name" value="DEAD/DEAH_box_helicase_dom"/>
</dbReference>
<evidence type="ECO:0000256" key="4">
    <source>
        <dbReference type="ARBA" id="ARBA00022806"/>
    </source>
</evidence>
<feature type="domain" description="Helicase C-terminal" evidence="10">
    <location>
        <begin position="472"/>
        <end position="628"/>
    </location>
</feature>
<keyword evidence="6" id="KW-0238">DNA-binding</keyword>
<dbReference type="CDD" id="cd04488">
    <property type="entry name" value="RecG_wedge_OBF"/>
    <property type="match status" value="1"/>
</dbReference>
<dbReference type="SMART" id="SM00490">
    <property type="entry name" value="HELICc"/>
    <property type="match status" value="1"/>
</dbReference>
<organism evidence="11 12">
    <name type="scientific">Croceicoccus esteveae</name>
    <dbReference type="NCBI Taxonomy" id="3075597"/>
    <lineage>
        <taxon>Bacteria</taxon>
        <taxon>Pseudomonadati</taxon>
        <taxon>Pseudomonadota</taxon>
        <taxon>Alphaproteobacteria</taxon>
        <taxon>Sphingomonadales</taxon>
        <taxon>Erythrobacteraceae</taxon>
        <taxon>Croceicoccus</taxon>
    </lineage>
</organism>
<dbReference type="InterPro" id="IPR047112">
    <property type="entry name" value="RecG/Mfd"/>
</dbReference>
<dbReference type="RefSeq" id="WP_311341266.1">
    <property type="nucleotide sequence ID" value="NZ_JAVRHS010000009.1"/>
</dbReference>
<dbReference type="SUPFAM" id="SSF50249">
    <property type="entry name" value="Nucleic acid-binding proteins"/>
    <property type="match status" value="1"/>
</dbReference>
<dbReference type="InterPro" id="IPR033454">
    <property type="entry name" value="RecG_wedge"/>
</dbReference>
<evidence type="ECO:0000313" key="12">
    <source>
        <dbReference type="Proteomes" id="UP001259803"/>
    </source>
</evidence>
<protein>
    <recommendedName>
        <fullName evidence="8">Probable DNA 3'-5' helicase RecG</fullName>
    </recommendedName>
</protein>
<evidence type="ECO:0000256" key="1">
    <source>
        <dbReference type="ARBA" id="ARBA00022741"/>
    </source>
</evidence>
<keyword evidence="7" id="KW-0234">DNA repair</keyword>
<evidence type="ECO:0000256" key="2">
    <source>
        <dbReference type="ARBA" id="ARBA00022763"/>
    </source>
</evidence>
<gene>
    <name evidence="11" type="primary">recG</name>
    <name evidence="11" type="ORF">RM533_10920</name>
</gene>
<evidence type="ECO:0000256" key="7">
    <source>
        <dbReference type="ARBA" id="ARBA00023204"/>
    </source>
</evidence>
<reference evidence="11 12" key="1">
    <citation type="submission" date="2023-09" db="EMBL/GenBank/DDBJ databases">
        <authorList>
            <person name="Rey-Velasco X."/>
        </authorList>
    </citation>
    <scope>NUCLEOTIDE SEQUENCE [LARGE SCALE GENOMIC DNA]</scope>
    <source>
        <strain evidence="11 12">F390</strain>
    </source>
</reference>
<evidence type="ECO:0000259" key="9">
    <source>
        <dbReference type="PROSITE" id="PS51192"/>
    </source>
</evidence>
<dbReference type="GO" id="GO:0003678">
    <property type="term" value="F:DNA helicase activity"/>
    <property type="evidence" value="ECO:0007669"/>
    <property type="project" value="UniProtKB-EC"/>
</dbReference>
<dbReference type="Pfam" id="PF00271">
    <property type="entry name" value="Helicase_C"/>
    <property type="match status" value="1"/>
</dbReference>
<name>A0ABU2ZM86_9SPHN</name>
<dbReference type="Pfam" id="PF00270">
    <property type="entry name" value="DEAD"/>
    <property type="match status" value="1"/>
</dbReference>
<dbReference type="SUPFAM" id="SSF52540">
    <property type="entry name" value="P-loop containing nucleoside triphosphate hydrolases"/>
    <property type="match status" value="2"/>
</dbReference>
<dbReference type="InterPro" id="IPR012340">
    <property type="entry name" value="NA-bd_OB-fold"/>
</dbReference>
<proteinExistence type="predicted"/>
<dbReference type="InterPro" id="IPR045562">
    <property type="entry name" value="RecG_dom3_C"/>
</dbReference>
<keyword evidence="2" id="KW-0227">DNA damage</keyword>
<evidence type="ECO:0000259" key="10">
    <source>
        <dbReference type="PROSITE" id="PS51194"/>
    </source>
</evidence>
<evidence type="ECO:0000256" key="5">
    <source>
        <dbReference type="ARBA" id="ARBA00022840"/>
    </source>
</evidence>
<dbReference type="InterPro" id="IPR001650">
    <property type="entry name" value="Helicase_C-like"/>
</dbReference>
<dbReference type="PROSITE" id="PS51194">
    <property type="entry name" value="HELICASE_CTER"/>
    <property type="match status" value="1"/>
</dbReference>
<comment type="caution">
    <text evidence="11">The sequence shown here is derived from an EMBL/GenBank/DDBJ whole genome shotgun (WGS) entry which is preliminary data.</text>
</comment>
<evidence type="ECO:0000256" key="6">
    <source>
        <dbReference type="ARBA" id="ARBA00023125"/>
    </source>
</evidence>
<dbReference type="Pfam" id="PF19833">
    <property type="entry name" value="RecG_dom3_C"/>
    <property type="match status" value="1"/>
</dbReference>
<evidence type="ECO:0000313" key="11">
    <source>
        <dbReference type="EMBL" id="MDT0576689.1"/>
    </source>
</evidence>
<keyword evidence="5" id="KW-0067">ATP-binding</keyword>
<dbReference type="NCBIfam" id="NF008164">
    <property type="entry name" value="PRK10917.1-2"/>
    <property type="match status" value="1"/>
</dbReference>
<evidence type="ECO:0000256" key="3">
    <source>
        <dbReference type="ARBA" id="ARBA00022801"/>
    </source>
</evidence>
<dbReference type="GO" id="GO:0016787">
    <property type="term" value="F:hydrolase activity"/>
    <property type="evidence" value="ECO:0007669"/>
    <property type="project" value="UniProtKB-KW"/>
</dbReference>
<sequence length="702" mass="76501">MRPERLNPLFAMADTLRGVGPRLEKPLARLGLKRVKDVAYHLPDRFVERRRVKVLRDAKAGDHIIVQLTVVEHRASAGRAPFRVVARDEAGDMVSLTYFGRASHGARKALPVGERREVAGRLEEYGQSLQIVHPDHVSPIAPVPVAACATDGSEAANVLQGADLLCEPVYPLTDGLTNHRMQSLVAQAMQPAPPLPEWIEPGLMQKQGWSSWRDALEEAHRSGRKEARNRLAYDELLASALALMLVRADNRRRRGPALIGTGTLRGRLQLPFSLTGAQQRSIREIEGDLAQQHPMLRLLQGDVGSGKTVVALNAMLIAVEAGGQAALLAPTEILARQHHQTLCELAQGTGVEIAILTGRDKGRAREAILMGLLDGSIDIIVGTHAIFQDTVNYRNLVLVVVDEQHRFGVGQRLSLTRKARQTAHCLAMTATPIPRTLTLAQYGEMEVSRLDELPPGRKAIDTRVVALDRLDDVAAGLVRHVEAGGQAYWVCPMVHENESADLAAAEARFATLREMLGDAVALVHGQLRPEAKDAAMARFVAGQAKVLVATTVIEVGVNVPNASLMIIEQAERFGLAQLHQLRGRVGRGAEQSVCLLLRGDTLSATARDRLALMRETQDGFRLAEEDLRLRGAGELLGTRQSGDTPFRVATPEQISAMIAIAHDDARLLIDRDGGLQGPRGEAARTLLYLFERDYGVQLLRGG</sequence>
<dbReference type="Pfam" id="PF17191">
    <property type="entry name" value="RecG_wedge"/>
    <property type="match status" value="1"/>
</dbReference>
<dbReference type="PANTHER" id="PTHR47964">
    <property type="entry name" value="ATP-DEPENDENT DNA HELICASE HOMOLOG RECG, CHLOROPLASTIC"/>
    <property type="match status" value="1"/>
</dbReference>
<evidence type="ECO:0000256" key="8">
    <source>
        <dbReference type="ARBA" id="ARBA00049819"/>
    </source>
</evidence>
<keyword evidence="12" id="KW-1185">Reference proteome</keyword>
<dbReference type="Proteomes" id="UP001259803">
    <property type="component" value="Unassembled WGS sequence"/>
</dbReference>